<dbReference type="InterPro" id="IPR001387">
    <property type="entry name" value="Cro/C1-type_HTH"/>
</dbReference>
<evidence type="ECO:0000259" key="1">
    <source>
        <dbReference type="PROSITE" id="PS50943"/>
    </source>
</evidence>
<dbReference type="EMBL" id="FNRA01000009">
    <property type="protein sequence ID" value="SEB04063.1"/>
    <property type="molecule type" value="Genomic_DNA"/>
</dbReference>
<dbReference type="InterPro" id="IPR010982">
    <property type="entry name" value="Lambda_DNA-bd_dom_sf"/>
</dbReference>
<evidence type="ECO:0000313" key="2">
    <source>
        <dbReference type="EMBL" id="SEB04063.1"/>
    </source>
</evidence>
<dbReference type="Proteomes" id="UP000198850">
    <property type="component" value="Unassembled WGS sequence"/>
</dbReference>
<dbReference type="GO" id="GO:0003677">
    <property type="term" value="F:DNA binding"/>
    <property type="evidence" value="ECO:0007669"/>
    <property type="project" value="InterPro"/>
</dbReference>
<dbReference type="PROSITE" id="PS50943">
    <property type="entry name" value="HTH_CROC1"/>
    <property type="match status" value="1"/>
</dbReference>
<proteinExistence type="predicted"/>
<reference evidence="2 3" key="1">
    <citation type="submission" date="2016-10" db="EMBL/GenBank/DDBJ databases">
        <authorList>
            <person name="de Groot N.N."/>
        </authorList>
    </citation>
    <scope>NUCLEOTIDE SEQUENCE [LARGE SCALE GENOMIC DNA]</scope>
    <source>
        <strain evidence="2 3">DSM 19033</strain>
    </source>
</reference>
<feature type="domain" description="HTH cro/C1-type" evidence="1">
    <location>
        <begin position="75"/>
        <end position="121"/>
    </location>
</feature>
<protein>
    <submittedName>
        <fullName evidence="2">Putative zinc finger/helix-turn-helix protein, YgiT family</fullName>
    </submittedName>
</protein>
<dbReference type="Gene3D" id="1.10.260.40">
    <property type="entry name" value="lambda repressor-like DNA-binding domains"/>
    <property type="match status" value="1"/>
</dbReference>
<dbReference type="Pfam" id="PF13274">
    <property type="entry name" value="SocA_Panacea"/>
    <property type="match status" value="1"/>
</dbReference>
<keyword evidence="3" id="KW-1185">Reference proteome</keyword>
<dbReference type="InterPro" id="IPR025272">
    <property type="entry name" value="SocA_Panacea"/>
</dbReference>
<organism evidence="2 3">
    <name type="scientific">Pedobacter hartonius</name>
    <dbReference type="NCBI Taxonomy" id="425514"/>
    <lineage>
        <taxon>Bacteria</taxon>
        <taxon>Pseudomonadati</taxon>
        <taxon>Bacteroidota</taxon>
        <taxon>Sphingobacteriia</taxon>
        <taxon>Sphingobacteriales</taxon>
        <taxon>Sphingobacteriaceae</taxon>
        <taxon>Pedobacter</taxon>
    </lineage>
</organism>
<gene>
    <name evidence="2" type="ORF">SAMN05443550_1098</name>
</gene>
<dbReference type="RefSeq" id="WP_175470596.1">
    <property type="nucleotide sequence ID" value="NZ_FNRA01000009.1"/>
</dbReference>
<dbReference type="STRING" id="425514.SAMN05443550_1098"/>
<dbReference type="CDD" id="cd00093">
    <property type="entry name" value="HTH_XRE"/>
    <property type="match status" value="1"/>
</dbReference>
<sequence>MKDRIECPFGEGEAVLKKEPRSLSYRKYEFTVIAHYYKCEDCGEEFTTNEADHITLIQVHNQYRERNGIPFVEEIRDIREKYGLSASKMSEVLRLGENGYGNYEKGEIPTPAIGALIKTAERPENFLSLLKSHNLIKNDKAIIKAISHVEHMIREERDNPDHFNISVNFGIPNNFTGYSMLNRSKIKHLLIHYIHECKDEYNDKLKLIKLLFFTDFSHYRNFGHSVSGLSYQKKNFGPMPYCFDTILNYFEQQDIIYQDWEILVDGKAREIIRTHRNIKTNEVFNEEEKSTIDLVTGYYKNSPTEDLVKKSTELNLKSSNDTENDLIGFQENAFA</sequence>
<evidence type="ECO:0000313" key="3">
    <source>
        <dbReference type="Proteomes" id="UP000198850"/>
    </source>
</evidence>
<accession>A0A1H4G381</accession>
<name>A0A1H4G381_9SPHI</name>
<dbReference type="AlphaFoldDB" id="A0A1H4G381"/>